<dbReference type="InterPro" id="IPR051334">
    <property type="entry name" value="SRPK"/>
</dbReference>
<keyword evidence="4 9" id="KW-0547">Nucleotide-binding</keyword>
<dbReference type="PANTHER" id="PTHR47634">
    <property type="entry name" value="PROTEIN KINASE DOMAIN-CONTAINING PROTEIN-RELATED"/>
    <property type="match status" value="1"/>
</dbReference>
<dbReference type="EC" id="2.7.11.1" evidence="1"/>
<dbReference type="PANTHER" id="PTHR47634:SF9">
    <property type="entry name" value="PROTEIN KINASE DOMAIN-CONTAINING PROTEIN-RELATED"/>
    <property type="match status" value="1"/>
</dbReference>
<dbReference type="InterPro" id="IPR008271">
    <property type="entry name" value="Ser/Thr_kinase_AS"/>
</dbReference>
<keyword evidence="2" id="KW-0723">Serine/threonine-protein kinase</keyword>
<dbReference type="PROSITE" id="PS00107">
    <property type="entry name" value="PROTEIN_KINASE_ATP"/>
    <property type="match status" value="1"/>
</dbReference>
<dbReference type="InterPro" id="IPR011009">
    <property type="entry name" value="Kinase-like_dom_sf"/>
</dbReference>
<dbReference type="AlphaFoldDB" id="A0A2H3J6L8"/>
<dbReference type="PROSITE" id="PS50011">
    <property type="entry name" value="PROTEIN_KINASE_DOM"/>
    <property type="match status" value="1"/>
</dbReference>
<dbReference type="OrthoDB" id="2649at2759"/>
<dbReference type="FunFam" id="3.30.200.20:FF:000770">
    <property type="entry name" value="SRSF protein kinase 2"/>
    <property type="match status" value="1"/>
</dbReference>
<evidence type="ECO:0000256" key="5">
    <source>
        <dbReference type="ARBA" id="ARBA00022777"/>
    </source>
</evidence>
<dbReference type="SMART" id="SM00220">
    <property type="entry name" value="S_TKc"/>
    <property type="match status" value="1"/>
</dbReference>
<name>A0A2H3J6L8_WOLCO</name>
<accession>A0A2H3J6L8</accession>
<evidence type="ECO:0000256" key="10">
    <source>
        <dbReference type="SAM" id="MobiDB-lite"/>
    </source>
</evidence>
<dbReference type="Gene3D" id="3.30.200.20">
    <property type="entry name" value="Phosphorylase Kinase, domain 1"/>
    <property type="match status" value="1"/>
</dbReference>
<evidence type="ECO:0000259" key="11">
    <source>
        <dbReference type="PROSITE" id="PS50011"/>
    </source>
</evidence>
<evidence type="ECO:0000256" key="9">
    <source>
        <dbReference type="PROSITE-ProRule" id="PRU10141"/>
    </source>
</evidence>
<dbReference type="PROSITE" id="PS00108">
    <property type="entry name" value="PROTEIN_KINASE_ST"/>
    <property type="match status" value="1"/>
</dbReference>
<organism evidence="12 13">
    <name type="scientific">Wolfiporia cocos (strain MD-104)</name>
    <name type="common">Brown rot fungus</name>
    <dbReference type="NCBI Taxonomy" id="742152"/>
    <lineage>
        <taxon>Eukaryota</taxon>
        <taxon>Fungi</taxon>
        <taxon>Dikarya</taxon>
        <taxon>Basidiomycota</taxon>
        <taxon>Agaricomycotina</taxon>
        <taxon>Agaricomycetes</taxon>
        <taxon>Polyporales</taxon>
        <taxon>Phaeolaceae</taxon>
        <taxon>Wolfiporia</taxon>
    </lineage>
</organism>
<dbReference type="Proteomes" id="UP000218811">
    <property type="component" value="Unassembled WGS sequence"/>
</dbReference>
<evidence type="ECO:0000256" key="8">
    <source>
        <dbReference type="ARBA" id="ARBA00048679"/>
    </source>
</evidence>
<dbReference type="Pfam" id="PF00069">
    <property type="entry name" value="Pkinase"/>
    <property type="match status" value="2"/>
</dbReference>
<dbReference type="GO" id="GO:0005634">
    <property type="term" value="C:nucleus"/>
    <property type="evidence" value="ECO:0007669"/>
    <property type="project" value="TreeGrafter"/>
</dbReference>
<sequence>MALNQPCAKYSYLATPAGPRTIPDAPPKDEESPADYNAGGYLQVNLRDTFKDGRYVVVRKLGWGHFSTVWLVKDIQDHRHSALKVVKSAGRYAETARDEIKLLSQVRDESPEHPGRDHVVTFLDSFSHVGPEGVHICMVFEPLGENLLALIERHKKTGVAPALVKVVAKQILLGLEYLHDECDLIHTDIKPENIMVSIPDVEAYIQEELSKSPSPTSRKVGVPPRQLGRAGLTIPRYSTGRERHVQIFESQPLTSPSSLSSYSAASSLNVQNGLQMSRMTSIHSIVDLMDKKRLTKQGSTSFHSGGSTPDLSTGSSEGSDGSRLATSSLAASFSNETSLTSVAKLTSEVNKLSIMTRQCHDGMCACICQEASVDKEVMSEAAGPHAHQQLSKPHTGPSLLSQTAPHDLHSNIISESVHSTHHSPSPPPTPSPPPSALPLVFKIADLGNATPSHRHYTEDIQTRQYRSPEVILGRTDWLATADIWSAACVIFELLTAEYLFDPQSQGGVFGKDDDHMAQIIELLGNFDAEVKFGGRFSRELFDSTGALRYIRTLKPWPLKRVMVEKYAWSEQDAEALCEFLEPMLVIDHRKRKHARDMKEHKWLDVDLSSPELVGW</sequence>
<keyword evidence="5 12" id="KW-0418">Kinase</keyword>
<evidence type="ECO:0000313" key="13">
    <source>
        <dbReference type="Proteomes" id="UP000218811"/>
    </source>
</evidence>
<proteinExistence type="predicted"/>
<dbReference type="Gene3D" id="1.10.510.10">
    <property type="entry name" value="Transferase(Phosphotransferase) domain 1"/>
    <property type="match status" value="2"/>
</dbReference>
<dbReference type="SUPFAM" id="SSF56112">
    <property type="entry name" value="Protein kinase-like (PK-like)"/>
    <property type="match status" value="1"/>
</dbReference>
<evidence type="ECO:0000313" key="12">
    <source>
        <dbReference type="EMBL" id="PCH33298.1"/>
    </source>
</evidence>
<comment type="catalytic activity">
    <reaction evidence="8">
        <text>L-seryl-[protein] + ATP = O-phospho-L-seryl-[protein] + ADP + H(+)</text>
        <dbReference type="Rhea" id="RHEA:17989"/>
        <dbReference type="Rhea" id="RHEA-COMP:9863"/>
        <dbReference type="Rhea" id="RHEA-COMP:11604"/>
        <dbReference type="ChEBI" id="CHEBI:15378"/>
        <dbReference type="ChEBI" id="CHEBI:29999"/>
        <dbReference type="ChEBI" id="CHEBI:30616"/>
        <dbReference type="ChEBI" id="CHEBI:83421"/>
        <dbReference type="ChEBI" id="CHEBI:456216"/>
        <dbReference type="EC" id="2.7.11.1"/>
    </reaction>
</comment>
<comment type="catalytic activity">
    <reaction evidence="7">
        <text>L-threonyl-[protein] + ATP = O-phospho-L-threonyl-[protein] + ADP + H(+)</text>
        <dbReference type="Rhea" id="RHEA:46608"/>
        <dbReference type="Rhea" id="RHEA-COMP:11060"/>
        <dbReference type="Rhea" id="RHEA-COMP:11605"/>
        <dbReference type="ChEBI" id="CHEBI:15378"/>
        <dbReference type="ChEBI" id="CHEBI:30013"/>
        <dbReference type="ChEBI" id="CHEBI:30616"/>
        <dbReference type="ChEBI" id="CHEBI:61977"/>
        <dbReference type="ChEBI" id="CHEBI:456216"/>
        <dbReference type="EC" id="2.7.11.1"/>
    </reaction>
</comment>
<dbReference type="InterPro" id="IPR000719">
    <property type="entry name" value="Prot_kinase_dom"/>
</dbReference>
<gene>
    <name evidence="12" type="ORF">WOLCODRAFT_129695</name>
</gene>
<evidence type="ECO:0000256" key="1">
    <source>
        <dbReference type="ARBA" id="ARBA00012513"/>
    </source>
</evidence>
<feature type="domain" description="Protein kinase" evidence="11">
    <location>
        <begin position="55"/>
        <end position="603"/>
    </location>
</feature>
<keyword evidence="3" id="KW-0808">Transferase</keyword>
<feature type="region of interest" description="Disordered" evidence="10">
    <location>
        <begin position="296"/>
        <end position="323"/>
    </location>
</feature>
<feature type="region of interest" description="Disordered" evidence="10">
    <location>
        <begin position="416"/>
        <end position="437"/>
    </location>
</feature>
<evidence type="ECO:0000256" key="3">
    <source>
        <dbReference type="ARBA" id="ARBA00022679"/>
    </source>
</evidence>
<feature type="compositionally biased region" description="Pro residues" evidence="10">
    <location>
        <begin position="424"/>
        <end position="436"/>
    </location>
</feature>
<dbReference type="GO" id="GO:0005737">
    <property type="term" value="C:cytoplasm"/>
    <property type="evidence" value="ECO:0007669"/>
    <property type="project" value="TreeGrafter"/>
</dbReference>
<dbReference type="GO" id="GO:0004674">
    <property type="term" value="F:protein serine/threonine kinase activity"/>
    <property type="evidence" value="ECO:0007669"/>
    <property type="project" value="UniProtKB-KW"/>
</dbReference>
<reference evidence="12 13" key="1">
    <citation type="journal article" date="2012" name="Science">
        <title>The Paleozoic origin of enzymatic lignin decomposition reconstructed from 31 fungal genomes.</title>
        <authorList>
            <person name="Floudas D."/>
            <person name="Binder M."/>
            <person name="Riley R."/>
            <person name="Barry K."/>
            <person name="Blanchette R.A."/>
            <person name="Henrissat B."/>
            <person name="Martinez A.T."/>
            <person name="Otillar R."/>
            <person name="Spatafora J.W."/>
            <person name="Yadav J.S."/>
            <person name="Aerts A."/>
            <person name="Benoit I."/>
            <person name="Boyd A."/>
            <person name="Carlson A."/>
            <person name="Copeland A."/>
            <person name="Coutinho P.M."/>
            <person name="de Vries R.P."/>
            <person name="Ferreira P."/>
            <person name="Findley K."/>
            <person name="Foster B."/>
            <person name="Gaskell J."/>
            <person name="Glotzer D."/>
            <person name="Gorecki P."/>
            <person name="Heitman J."/>
            <person name="Hesse C."/>
            <person name="Hori C."/>
            <person name="Igarashi K."/>
            <person name="Jurgens J.A."/>
            <person name="Kallen N."/>
            <person name="Kersten P."/>
            <person name="Kohler A."/>
            <person name="Kuees U."/>
            <person name="Kumar T.K.A."/>
            <person name="Kuo A."/>
            <person name="LaButti K."/>
            <person name="Larrondo L.F."/>
            <person name="Lindquist E."/>
            <person name="Ling A."/>
            <person name="Lombard V."/>
            <person name="Lucas S."/>
            <person name="Lundell T."/>
            <person name="Martin R."/>
            <person name="McLaughlin D.J."/>
            <person name="Morgenstern I."/>
            <person name="Morin E."/>
            <person name="Murat C."/>
            <person name="Nagy L.G."/>
            <person name="Nolan M."/>
            <person name="Ohm R.A."/>
            <person name="Patyshakuliyeva A."/>
            <person name="Rokas A."/>
            <person name="Ruiz-Duenas F.J."/>
            <person name="Sabat G."/>
            <person name="Salamov A."/>
            <person name="Samejima M."/>
            <person name="Schmutz J."/>
            <person name="Slot J.C."/>
            <person name="St John F."/>
            <person name="Stenlid J."/>
            <person name="Sun H."/>
            <person name="Sun S."/>
            <person name="Syed K."/>
            <person name="Tsang A."/>
            <person name="Wiebenga A."/>
            <person name="Young D."/>
            <person name="Pisabarro A."/>
            <person name="Eastwood D.C."/>
            <person name="Martin F."/>
            <person name="Cullen D."/>
            <person name="Grigoriev I.V."/>
            <person name="Hibbett D.S."/>
        </authorList>
    </citation>
    <scope>NUCLEOTIDE SEQUENCE [LARGE SCALE GENOMIC DNA]</scope>
    <source>
        <strain evidence="12 13">MD-104</strain>
    </source>
</reference>
<evidence type="ECO:0000256" key="2">
    <source>
        <dbReference type="ARBA" id="ARBA00022527"/>
    </source>
</evidence>
<dbReference type="STRING" id="742152.A0A2H3J6L8"/>
<feature type="binding site" evidence="9">
    <location>
        <position position="84"/>
    </location>
    <ligand>
        <name>ATP</name>
        <dbReference type="ChEBI" id="CHEBI:30616"/>
    </ligand>
</feature>
<evidence type="ECO:0000256" key="4">
    <source>
        <dbReference type="ARBA" id="ARBA00022741"/>
    </source>
</evidence>
<evidence type="ECO:0000256" key="6">
    <source>
        <dbReference type="ARBA" id="ARBA00022840"/>
    </source>
</evidence>
<dbReference type="GO" id="GO:0050684">
    <property type="term" value="P:regulation of mRNA processing"/>
    <property type="evidence" value="ECO:0007669"/>
    <property type="project" value="TreeGrafter"/>
</dbReference>
<keyword evidence="6 9" id="KW-0067">ATP-binding</keyword>
<protein>
    <recommendedName>
        <fullName evidence="1">non-specific serine/threonine protein kinase</fullName>
        <ecNumber evidence="1">2.7.11.1</ecNumber>
    </recommendedName>
</protein>
<feature type="region of interest" description="Disordered" evidence="10">
    <location>
        <begin position="379"/>
        <end position="404"/>
    </location>
</feature>
<dbReference type="InterPro" id="IPR017441">
    <property type="entry name" value="Protein_kinase_ATP_BS"/>
</dbReference>
<dbReference type="EMBL" id="KB467831">
    <property type="protein sequence ID" value="PCH33298.1"/>
    <property type="molecule type" value="Genomic_DNA"/>
</dbReference>
<feature type="compositionally biased region" description="Polar residues" evidence="10">
    <location>
        <begin position="388"/>
        <end position="404"/>
    </location>
</feature>
<dbReference type="OMA" id="MAPKQPC"/>
<evidence type="ECO:0000256" key="7">
    <source>
        <dbReference type="ARBA" id="ARBA00047899"/>
    </source>
</evidence>
<keyword evidence="13" id="KW-1185">Reference proteome</keyword>
<dbReference type="GO" id="GO:0000245">
    <property type="term" value="P:spliceosomal complex assembly"/>
    <property type="evidence" value="ECO:0007669"/>
    <property type="project" value="TreeGrafter"/>
</dbReference>
<dbReference type="FunFam" id="1.10.510.10:FF:000275">
    <property type="entry name" value="SRSF protein kinase 2 isoform X3"/>
    <property type="match status" value="1"/>
</dbReference>
<dbReference type="GO" id="GO:0005524">
    <property type="term" value="F:ATP binding"/>
    <property type="evidence" value="ECO:0007669"/>
    <property type="project" value="UniProtKB-UniRule"/>
</dbReference>